<dbReference type="AlphaFoldDB" id="A0A1B8P254"/>
<accession>A0A1B8P254</accession>
<dbReference type="InterPro" id="IPR013024">
    <property type="entry name" value="GGCT-like"/>
</dbReference>
<protein>
    <submittedName>
        <fullName evidence="2">AIG2-like family protein</fullName>
    </submittedName>
</protein>
<gene>
    <name evidence="2" type="ORF">A8U91_00693</name>
</gene>
<reference evidence="2 3" key="1">
    <citation type="submission" date="2016-06" db="EMBL/GenBank/DDBJ databases">
        <title>Genome sequence of halotolerant plant growth promoting strain of Halomonas elongata HEK1 isolated from salterns of Rann of Kutch, Gujarat, India.</title>
        <authorList>
            <person name="Gaba S."/>
            <person name="Singh R.N."/>
            <person name="Abrol S."/>
            <person name="Kaushik R."/>
            <person name="Saxena A.K."/>
        </authorList>
    </citation>
    <scope>NUCLEOTIDE SEQUENCE [LARGE SCALE GENOMIC DNA]</scope>
    <source>
        <strain evidence="2 3">HEK1</strain>
    </source>
</reference>
<evidence type="ECO:0000313" key="2">
    <source>
        <dbReference type="EMBL" id="OBX36351.1"/>
    </source>
</evidence>
<dbReference type="EMBL" id="MAJD01000001">
    <property type="protein sequence ID" value="OBX36351.1"/>
    <property type="molecule type" value="Genomic_DNA"/>
</dbReference>
<organism evidence="2 3">
    <name type="scientific">Halomonas elongata</name>
    <dbReference type="NCBI Taxonomy" id="2746"/>
    <lineage>
        <taxon>Bacteria</taxon>
        <taxon>Pseudomonadati</taxon>
        <taxon>Pseudomonadota</taxon>
        <taxon>Gammaproteobacteria</taxon>
        <taxon>Oceanospirillales</taxon>
        <taxon>Halomonadaceae</taxon>
        <taxon>Halomonas</taxon>
    </lineage>
</organism>
<name>A0A1B8P254_HALEL</name>
<sequence>MTLPLAIKRLLSFPRVFKPIRETSSSECYRRPCAGRSTPHGMRHSCNEIDDDDDPRRLGLLGLCLAPFAIAGWFWLTWLSPWTYERPDSLPEVASGEHHLFVYGTLRYAPIRWLVYGRTGDPQPVELHGYQRKGLDLVPSTGDSVEGLMLTVDGEELAHLDRYERLGIRYFRQQVTLSNGQEAWVYRRIEG</sequence>
<proteinExistence type="predicted"/>
<dbReference type="InterPro" id="IPR036568">
    <property type="entry name" value="GGCT-like_sf"/>
</dbReference>
<evidence type="ECO:0000313" key="3">
    <source>
        <dbReference type="Proteomes" id="UP000092504"/>
    </source>
</evidence>
<feature type="domain" description="Gamma-glutamylcyclotransferase AIG2-like" evidence="1">
    <location>
        <begin position="100"/>
        <end position="186"/>
    </location>
</feature>
<dbReference type="CDD" id="cd06661">
    <property type="entry name" value="GGCT_like"/>
    <property type="match status" value="1"/>
</dbReference>
<dbReference type="InterPro" id="IPR009288">
    <property type="entry name" value="AIG2-like_dom"/>
</dbReference>
<dbReference type="SUPFAM" id="SSF110857">
    <property type="entry name" value="Gamma-glutamyl cyclotransferase-like"/>
    <property type="match status" value="1"/>
</dbReference>
<comment type="caution">
    <text evidence="2">The sequence shown here is derived from an EMBL/GenBank/DDBJ whole genome shotgun (WGS) entry which is preliminary data.</text>
</comment>
<evidence type="ECO:0000259" key="1">
    <source>
        <dbReference type="Pfam" id="PF06094"/>
    </source>
</evidence>
<dbReference type="Gene3D" id="3.10.490.10">
    <property type="entry name" value="Gamma-glutamyl cyclotransferase-like"/>
    <property type="match status" value="1"/>
</dbReference>
<dbReference type="Pfam" id="PF06094">
    <property type="entry name" value="GGACT"/>
    <property type="match status" value="1"/>
</dbReference>
<dbReference type="PATRIC" id="fig|2746.7.peg.715"/>
<dbReference type="Proteomes" id="UP000092504">
    <property type="component" value="Unassembled WGS sequence"/>
</dbReference>